<organism evidence="1">
    <name type="scientific">Setaria italica</name>
    <name type="common">Foxtail millet</name>
    <name type="synonym">Panicum italicum</name>
    <dbReference type="NCBI Taxonomy" id="4555"/>
    <lineage>
        <taxon>Eukaryota</taxon>
        <taxon>Viridiplantae</taxon>
        <taxon>Streptophyta</taxon>
        <taxon>Embryophyta</taxon>
        <taxon>Tracheophyta</taxon>
        <taxon>Spermatophyta</taxon>
        <taxon>Magnoliopsida</taxon>
        <taxon>Liliopsida</taxon>
        <taxon>Poales</taxon>
        <taxon>Poaceae</taxon>
        <taxon>PACMAD clade</taxon>
        <taxon>Panicoideae</taxon>
        <taxon>Panicodae</taxon>
        <taxon>Paniceae</taxon>
        <taxon>Cenchrinae</taxon>
        <taxon>Setaria</taxon>
    </lineage>
</organism>
<dbReference type="AlphaFoldDB" id="A0A368PPG9"/>
<gene>
    <name evidence="1" type="ORF">SETIT_1G200600v2</name>
</gene>
<accession>A0A368PPG9</accession>
<dbReference type="EMBL" id="CM003528">
    <property type="protein sequence ID" value="RCV06900.1"/>
    <property type="molecule type" value="Genomic_DNA"/>
</dbReference>
<proteinExistence type="predicted"/>
<sequence>MPSQILLFFSHPHPRSWLILLHGPDVATLAKYDAHQDAWRSRLPPPCSRQKMSHLRSHGKMVPCC</sequence>
<reference evidence="1" key="1">
    <citation type="journal article" date="2012" name="Nat. Biotechnol.">
        <title>Reference genome sequence of the model plant Setaria.</title>
        <authorList>
            <person name="Bennetzen J.L."/>
            <person name="Schmutz J."/>
            <person name="Wang H."/>
            <person name="Percifield R."/>
            <person name="Hawkins J."/>
            <person name="Pontaroli A.C."/>
            <person name="Estep M."/>
            <person name="Feng L."/>
            <person name="Vaughn J.N."/>
            <person name="Grimwood J."/>
            <person name="Jenkins J."/>
            <person name="Barry K."/>
            <person name="Lindquist E."/>
            <person name="Hellsten U."/>
            <person name="Deshpande S."/>
            <person name="Wang X."/>
            <person name="Wu X."/>
            <person name="Mitros T."/>
            <person name="Triplett J."/>
            <person name="Yang X."/>
            <person name="Ye C.Y."/>
            <person name="Mauro-Herrera M."/>
            <person name="Wang L."/>
            <person name="Li P."/>
            <person name="Sharma M."/>
            <person name="Sharma R."/>
            <person name="Ronald P.C."/>
            <person name="Panaud O."/>
            <person name="Kellogg E.A."/>
            <person name="Brutnell T.P."/>
            <person name="Doust A.N."/>
            <person name="Tuskan G.A."/>
            <person name="Rokhsar D."/>
            <person name="Devos K.M."/>
        </authorList>
    </citation>
    <scope>NUCLEOTIDE SEQUENCE [LARGE SCALE GENOMIC DNA]</scope>
    <source>
        <strain evidence="1">Yugu1</strain>
    </source>
</reference>
<name>A0A368PPG9_SETIT</name>
<evidence type="ECO:0000313" key="1">
    <source>
        <dbReference type="EMBL" id="RCV06900.1"/>
    </source>
</evidence>
<reference evidence="1" key="2">
    <citation type="submission" date="2015-07" db="EMBL/GenBank/DDBJ databases">
        <authorList>
            <person name="Noorani M."/>
        </authorList>
    </citation>
    <scope>NUCLEOTIDE SEQUENCE</scope>
    <source>
        <strain evidence="1">Yugu1</strain>
    </source>
</reference>
<protein>
    <submittedName>
        <fullName evidence="1">Uncharacterized protein</fullName>
    </submittedName>
</protein>